<dbReference type="EMBL" id="KK122142">
    <property type="protein sequence ID" value="KFM82013.1"/>
    <property type="molecule type" value="Genomic_DNA"/>
</dbReference>
<feature type="non-terminal residue" evidence="7">
    <location>
        <position position="326"/>
    </location>
</feature>
<evidence type="ECO:0000259" key="6">
    <source>
        <dbReference type="PROSITE" id="PS51401"/>
    </source>
</evidence>
<dbReference type="OrthoDB" id="10261079at2759"/>
<gene>
    <name evidence="7" type="ORF">X975_02657</name>
</gene>
<dbReference type="InterPro" id="IPR008978">
    <property type="entry name" value="HSP20-like_chaperone"/>
</dbReference>
<feature type="domain" description="CS" evidence="5">
    <location>
        <begin position="220"/>
        <end position="310"/>
    </location>
</feature>
<dbReference type="Gene3D" id="2.60.40.790">
    <property type="match status" value="1"/>
</dbReference>
<evidence type="ECO:0000313" key="7">
    <source>
        <dbReference type="EMBL" id="KFM82013.1"/>
    </source>
</evidence>
<accession>A0A087UXC4</accession>
<sequence length="326" mass="37397">MSSGDTKLQCYNRSCGQLFDPAENTSESCLHHPGVPVFHDVYKKWSCCEKKTTDFTEFLNIKGCTRSYHSNIKPVETPKRKEENDKEVYSSPKPMQQRDAVERPDPNQPMVHLPFSVGASLKPVLEAMQKEITLEKDPENDSIVQLNTPCQNKGCRVVYRGEESNAETCLYHEGMPVFHEGMKYWSCCVKRTTDFDSFLEQIGCTTGKHKWHKDKNMEKRAKCRYDWHQTGNSVVISVYSKCPLPDLSFVDANPVKLHIYITFGKEKTIFDEELILYGVIDLEGCSVTYLGSKVEIKLKKSEPLGWKDLTLRDKIMDIDAMTIQDK</sequence>
<evidence type="ECO:0000256" key="3">
    <source>
        <dbReference type="ARBA" id="ARBA00022833"/>
    </source>
</evidence>
<dbReference type="PANTHER" id="PTHR46983:SF3">
    <property type="entry name" value="CHPADIPLOID STATE MAINTENANCE PROTEIN CHPA"/>
    <property type="match status" value="1"/>
</dbReference>
<dbReference type="PROSITE" id="PS51401">
    <property type="entry name" value="CHORD"/>
    <property type="match status" value="2"/>
</dbReference>
<dbReference type="SUPFAM" id="SSF49764">
    <property type="entry name" value="HSP20-like chaperones"/>
    <property type="match status" value="1"/>
</dbReference>
<dbReference type="InterPro" id="IPR039790">
    <property type="entry name" value="CHRD1"/>
</dbReference>
<reference evidence="7 8" key="1">
    <citation type="submission" date="2013-11" db="EMBL/GenBank/DDBJ databases">
        <title>Genome sequencing of Stegodyphus mimosarum.</title>
        <authorList>
            <person name="Bechsgaard J."/>
        </authorList>
    </citation>
    <scope>NUCLEOTIDE SEQUENCE [LARGE SCALE GENOMIC DNA]</scope>
</reference>
<evidence type="ECO:0000256" key="4">
    <source>
        <dbReference type="SAM" id="MobiDB-lite"/>
    </source>
</evidence>
<keyword evidence="2" id="KW-0677">Repeat</keyword>
<dbReference type="Pfam" id="PF04968">
    <property type="entry name" value="CHORD"/>
    <property type="match status" value="2"/>
</dbReference>
<keyword evidence="8" id="KW-1185">Reference proteome</keyword>
<dbReference type="Gene3D" id="4.10.1130.20">
    <property type="match status" value="2"/>
</dbReference>
<dbReference type="Pfam" id="PF04969">
    <property type="entry name" value="CS"/>
    <property type="match status" value="1"/>
</dbReference>
<organism evidence="7 8">
    <name type="scientific">Stegodyphus mimosarum</name>
    <name type="common">African social velvet spider</name>
    <dbReference type="NCBI Taxonomy" id="407821"/>
    <lineage>
        <taxon>Eukaryota</taxon>
        <taxon>Metazoa</taxon>
        <taxon>Ecdysozoa</taxon>
        <taxon>Arthropoda</taxon>
        <taxon>Chelicerata</taxon>
        <taxon>Arachnida</taxon>
        <taxon>Araneae</taxon>
        <taxon>Araneomorphae</taxon>
        <taxon>Entelegynae</taxon>
        <taxon>Eresoidea</taxon>
        <taxon>Eresidae</taxon>
        <taxon>Stegodyphus</taxon>
    </lineage>
</organism>
<protein>
    <submittedName>
        <fullName evidence="7">Cysteine and histidine-rich domain-containing protein 1</fullName>
    </submittedName>
</protein>
<feature type="region of interest" description="Disordered" evidence="4">
    <location>
        <begin position="75"/>
        <end position="109"/>
    </location>
</feature>
<feature type="domain" description="CHORD" evidence="6">
    <location>
        <begin position="10"/>
        <end position="69"/>
    </location>
</feature>
<dbReference type="GO" id="GO:0046872">
    <property type="term" value="F:metal ion binding"/>
    <property type="evidence" value="ECO:0007669"/>
    <property type="project" value="UniProtKB-KW"/>
</dbReference>
<feature type="compositionally biased region" description="Basic and acidic residues" evidence="4">
    <location>
        <begin position="76"/>
        <end position="88"/>
    </location>
</feature>
<dbReference type="PROSITE" id="PS51203">
    <property type="entry name" value="CS"/>
    <property type="match status" value="1"/>
</dbReference>
<dbReference type="PANTHER" id="PTHR46983">
    <property type="entry name" value="CYSTEINE AND HISTIDINE-RICH DOMAIN-CONTAINING PROTEIN 1"/>
    <property type="match status" value="1"/>
</dbReference>
<feature type="domain" description="CHORD" evidence="6">
    <location>
        <begin position="150"/>
        <end position="209"/>
    </location>
</feature>
<evidence type="ECO:0000256" key="2">
    <source>
        <dbReference type="ARBA" id="ARBA00022737"/>
    </source>
</evidence>
<keyword evidence="3" id="KW-0862">Zinc</keyword>
<dbReference type="InterPro" id="IPR007051">
    <property type="entry name" value="CHORD_dom"/>
</dbReference>
<proteinExistence type="predicted"/>
<dbReference type="OMA" id="KHRWVAK"/>
<keyword evidence="1" id="KW-0479">Metal-binding</keyword>
<evidence type="ECO:0000313" key="8">
    <source>
        <dbReference type="Proteomes" id="UP000054359"/>
    </source>
</evidence>
<dbReference type="Proteomes" id="UP000054359">
    <property type="component" value="Unassembled WGS sequence"/>
</dbReference>
<dbReference type="AlphaFoldDB" id="A0A087UXC4"/>
<dbReference type="InterPro" id="IPR007052">
    <property type="entry name" value="CS_dom"/>
</dbReference>
<dbReference type="STRING" id="407821.A0A087UXC4"/>
<evidence type="ECO:0000256" key="1">
    <source>
        <dbReference type="ARBA" id="ARBA00022723"/>
    </source>
</evidence>
<name>A0A087UXC4_STEMI</name>
<evidence type="ECO:0000259" key="5">
    <source>
        <dbReference type="PROSITE" id="PS51203"/>
    </source>
</evidence>